<dbReference type="EMBL" id="APJA01000009">
    <property type="protein sequence ID" value="ERK31673.1"/>
    <property type="molecule type" value="Genomic_DNA"/>
</dbReference>
<comment type="caution">
    <text evidence="2">The sequence shown here is derived from an EMBL/GenBank/DDBJ whole genome shotgun (WGS) entry which is preliminary data.</text>
</comment>
<organism evidence="2 3">
    <name type="scientific">Clostridium intestinale URNW</name>
    <dbReference type="NCBI Taxonomy" id="1294142"/>
    <lineage>
        <taxon>Bacteria</taxon>
        <taxon>Bacillati</taxon>
        <taxon>Bacillota</taxon>
        <taxon>Clostridia</taxon>
        <taxon>Eubacteriales</taxon>
        <taxon>Clostridiaceae</taxon>
        <taxon>Clostridium</taxon>
    </lineage>
</organism>
<proteinExistence type="predicted"/>
<accession>U2NR76</accession>
<dbReference type="InterPro" id="IPR036291">
    <property type="entry name" value="NAD(P)-bd_dom_sf"/>
</dbReference>
<dbReference type="HOGENOM" id="CLU_055593_2_0_9"/>
<dbReference type="Gene3D" id="3.40.50.720">
    <property type="entry name" value="NAD(P)-binding Rossmann-like Domain"/>
    <property type="match status" value="1"/>
</dbReference>
<dbReference type="InterPro" id="IPR013332">
    <property type="entry name" value="KPR_N"/>
</dbReference>
<evidence type="ECO:0000313" key="2">
    <source>
        <dbReference type="EMBL" id="ERK31673.1"/>
    </source>
</evidence>
<dbReference type="Proteomes" id="UP000016721">
    <property type="component" value="Unassembled WGS sequence"/>
</dbReference>
<dbReference type="STRING" id="1294142.CINTURNW_0884"/>
<dbReference type="AlphaFoldDB" id="U2NR76"/>
<sequence length="305" mass="34305">MSVVTRVLIYGSGAIGSIFGGKLAISGVDVTMLARGNRLKELKENGVIIENAISGTREQVEVSVITELKEDDIYDYIIVTVQNTQIDNILPILSKNKSLNIVFVVNNPWGYKKYIDSVGYDRILIGFPSAGGERNNGIVKYYIGKGFAKIFQSTTFGEISGKKTKRLVELIHIFRKAGFSPSTNSNMNDWQKTHVAIVVSIGEALYKFDSNNYKLAKSPETLRIMITSIRERFELLKQRGASINPWKLNFFYLPTFLLAPIFSIVMNTKIAEFSMAKHTIVAKEEMLVLEKLLLEILSKKENIYT</sequence>
<feature type="domain" description="Ketopantoate reductase N-terminal" evidence="1">
    <location>
        <begin position="7"/>
        <end position="136"/>
    </location>
</feature>
<name>U2NR76_9CLOT</name>
<dbReference type="OrthoDB" id="9772736at2"/>
<dbReference type="RefSeq" id="WP_021800923.1">
    <property type="nucleotide sequence ID" value="NZ_KI273145.1"/>
</dbReference>
<reference evidence="2 3" key="1">
    <citation type="journal article" date="2013" name="Genome Announc.">
        <title>Draft Genome Sequence of the Hydrogen- and Ethanol-Producing Bacterium Clostridium intestinale Strain URNW.</title>
        <authorList>
            <person name="Lal S."/>
            <person name="Ramachandran U."/>
            <person name="Zhang X."/>
            <person name="Sparling R."/>
            <person name="Levin D.B."/>
        </authorList>
    </citation>
    <scope>NUCLEOTIDE SEQUENCE [LARGE SCALE GENOMIC DNA]</scope>
    <source>
        <strain evidence="2 3">URNW</strain>
    </source>
</reference>
<keyword evidence="3" id="KW-1185">Reference proteome</keyword>
<dbReference type="eggNOG" id="COG1893">
    <property type="taxonomic scope" value="Bacteria"/>
</dbReference>
<gene>
    <name evidence="2" type="ORF">CINTURNW_0884</name>
</gene>
<protein>
    <submittedName>
        <fullName evidence="2">Ketopantoate reductase</fullName>
    </submittedName>
</protein>
<dbReference type="SUPFAM" id="SSF51735">
    <property type="entry name" value="NAD(P)-binding Rossmann-fold domains"/>
    <property type="match status" value="1"/>
</dbReference>
<dbReference type="PATRIC" id="fig|1294142.3.peg.883"/>
<evidence type="ECO:0000313" key="3">
    <source>
        <dbReference type="Proteomes" id="UP000016721"/>
    </source>
</evidence>
<dbReference type="Pfam" id="PF02558">
    <property type="entry name" value="ApbA"/>
    <property type="match status" value="1"/>
</dbReference>
<evidence type="ECO:0000259" key="1">
    <source>
        <dbReference type="Pfam" id="PF02558"/>
    </source>
</evidence>